<proteinExistence type="predicted"/>
<reference evidence="1" key="1">
    <citation type="submission" date="2021-01" db="EMBL/GenBank/DDBJ databases">
        <authorList>
            <person name="Corre E."/>
            <person name="Pelletier E."/>
            <person name="Niang G."/>
            <person name="Scheremetjew M."/>
            <person name="Finn R."/>
            <person name="Kale V."/>
            <person name="Holt S."/>
            <person name="Cochrane G."/>
            <person name="Meng A."/>
            <person name="Brown T."/>
            <person name="Cohen L."/>
        </authorList>
    </citation>
    <scope>NUCLEOTIDE SEQUENCE</scope>
    <source>
        <strain evidence="1">Ms1</strain>
    </source>
</reference>
<name>A0A7S1G623_9STRA</name>
<organism evidence="1">
    <name type="scientific">Bicosoecida sp. CB-2014</name>
    <dbReference type="NCBI Taxonomy" id="1486930"/>
    <lineage>
        <taxon>Eukaryota</taxon>
        <taxon>Sar</taxon>
        <taxon>Stramenopiles</taxon>
        <taxon>Bigyra</taxon>
        <taxon>Opalozoa</taxon>
        <taxon>Bicosoecida</taxon>
    </lineage>
</organism>
<protein>
    <submittedName>
        <fullName evidence="1">Uncharacterized protein</fullName>
    </submittedName>
</protein>
<dbReference type="AlphaFoldDB" id="A0A7S1G623"/>
<evidence type="ECO:0000313" key="1">
    <source>
        <dbReference type="EMBL" id="CAD8912515.1"/>
    </source>
</evidence>
<gene>
    <name evidence="1" type="ORF">BSP0115_LOCUS5765</name>
</gene>
<dbReference type="EMBL" id="HBFS01008421">
    <property type="protein sequence ID" value="CAD8912515.1"/>
    <property type="molecule type" value="Transcribed_RNA"/>
</dbReference>
<accession>A0A7S1G623</accession>
<sequence>MPTMSFLMRVTPPRILMPAVWVFTNALEEAVADLAGATEAEREGEGWVAIQAHLNLPPRLGGVGLRLTKAHFVTQYAGSLVLSVAVTAHRQGAVEAATMLLAIEGASDAFRLGAGLLGLTEEQALGLSVEKARHGTAKMQAVFDEVVWHTRFQELTTVDAQRREAAGQHRNKIEGLAQRLVERTSRIAGGWLRALPLNKMSTLTNASVRTALRLALSLDPVPDMAAAAGVCAVADGCGRAVSAREMSHHALACPGTSCVIGWSRRHNFVAKHIERAWRQIYGRQRGAFEVEVHLERRTDLRDDGTQHRDDVTVRLDGFERHIDVTVRLPRNLAPRNFPAAPAAAAAELESGRFLLDGYVAAIAEDGDGPVVEALGEQFALDLPSRLLAGEAKEPDPALRHEVKDDDDADEAPQLHVSSAERLAREGRSAAEVMAELRRLGAPDADGEVGEVPPAPDPGLEPAPRRVAGLVAHRRALFAHVSASLEGYYQQKFNKLVSAGSTPDDAAPFVLTPNGLEHGRNDHALPFGTRSRGIGLDGSAGGEAEAAPGRRRMMNHYKDLMRRNMSVTLLHYNTELYRRAAGLRPQWSVNPSADWRGYLLLPDWVP</sequence>